<dbReference type="InParanoid" id="A0A482X2N6"/>
<comment type="caution">
    <text evidence="8">The sequence shown here is derived from an EMBL/GenBank/DDBJ whole genome shotgun (WGS) entry which is preliminary data.</text>
</comment>
<evidence type="ECO:0000313" key="9">
    <source>
        <dbReference type="Proteomes" id="UP000291343"/>
    </source>
</evidence>
<feature type="domain" description="EF-hand" evidence="7">
    <location>
        <begin position="188"/>
        <end position="223"/>
    </location>
</feature>
<reference evidence="8 9" key="1">
    <citation type="journal article" date="2017" name="Gigascience">
        <title>Genome sequence of the small brown planthopper, Laodelphax striatellus.</title>
        <authorList>
            <person name="Zhu J."/>
            <person name="Jiang F."/>
            <person name="Wang X."/>
            <person name="Yang P."/>
            <person name="Bao Y."/>
            <person name="Zhao W."/>
            <person name="Wang W."/>
            <person name="Lu H."/>
            <person name="Wang Q."/>
            <person name="Cui N."/>
            <person name="Li J."/>
            <person name="Chen X."/>
            <person name="Luo L."/>
            <person name="Yu J."/>
            <person name="Kang L."/>
            <person name="Cui F."/>
        </authorList>
    </citation>
    <scope>NUCLEOTIDE SEQUENCE [LARGE SCALE GENOMIC DNA]</scope>
    <source>
        <strain evidence="8">Lst14</strain>
    </source>
</reference>
<dbReference type="SUPFAM" id="SSF47473">
    <property type="entry name" value="EF-hand"/>
    <property type="match status" value="1"/>
</dbReference>
<keyword evidence="3" id="KW-0597">Phosphoprotein</keyword>
<evidence type="ECO:0000256" key="6">
    <source>
        <dbReference type="SAM" id="MobiDB-lite"/>
    </source>
</evidence>
<protein>
    <recommendedName>
        <fullName evidence="7">EF-hand domain-containing protein</fullName>
    </recommendedName>
</protein>
<dbReference type="Gene3D" id="1.10.238.10">
    <property type="entry name" value="EF-hand"/>
    <property type="match status" value="1"/>
</dbReference>
<accession>A0A482X2N6</accession>
<evidence type="ECO:0000259" key="7">
    <source>
        <dbReference type="PROSITE" id="PS50222"/>
    </source>
</evidence>
<dbReference type="PROSITE" id="PS50222">
    <property type="entry name" value="EF_HAND_2"/>
    <property type="match status" value="2"/>
</dbReference>
<dbReference type="STRING" id="195883.A0A482X2N6"/>
<comment type="subcellular location">
    <subcellularLocation>
        <location evidence="1">Cytoplasm</location>
        <location evidence="1">Cytoskeleton</location>
        <location evidence="1">Microtubule organizing center</location>
        <location evidence="1">Centrosome</location>
    </subcellularLocation>
</comment>
<feature type="region of interest" description="Disordered" evidence="6">
    <location>
        <begin position="1147"/>
        <end position="1166"/>
    </location>
</feature>
<feature type="domain" description="EF-hand" evidence="7">
    <location>
        <begin position="225"/>
        <end position="260"/>
    </location>
</feature>
<keyword evidence="5" id="KW-0175">Coiled coil</keyword>
<feature type="coiled-coil region" evidence="5">
    <location>
        <begin position="996"/>
        <end position="1030"/>
    </location>
</feature>
<evidence type="ECO:0000256" key="1">
    <source>
        <dbReference type="ARBA" id="ARBA00004300"/>
    </source>
</evidence>
<dbReference type="InterPro" id="IPR011992">
    <property type="entry name" value="EF-hand-dom_pair"/>
</dbReference>
<feature type="region of interest" description="Disordered" evidence="6">
    <location>
        <begin position="560"/>
        <end position="616"/>
    </location>
</feature>
<dbReference type="EMBL" id="QKKF02019844">
    <property type="protein sequence ID" value="RZF39511.1"/>
    <property type="molecule type" value="Genomic_DNA"/>
</dbReference>
<organism evidence="8 9">
    <name type="scientific">Laodelphax striatellus</name>
    <name type="common">Small brown planthopper</name>
    <name type="synonym">Delphax striatella</name>
    <dbReference type="NCBI Taxonomy" id="195883"/>
    <lineage>
        <taxon>Eukaryota</taxon>
        <taxon>Metazoa</taxon>
        <taxon>Ecdysozoa</taxon>
        <taxon>Arthropoda</taxon>
        <taxon>Hexapoda</taxon>
        <taxon>Insecta</taxon>
        <taxon>Pterygota</taxon>
        <taxon>Neoptera</taxon>
        <taxon>Paraneoptera</taxon>
        <taxon>Hemiptera</taxon>
        <taxon>Auchenorrhyncha</taxon>
        <taxon>Fulgoroidea</taxon>
        <taxon>Delphacidae</taxon>
        <taxon>Criomorphinae</taxon>
        <taxon>Laodelphax</taxon>
    </lineage>
</organism>
<keyword evidence="2" id="KW-0963">Cytoplasm</keyword>
<feature type="coiled-coil region" evidence="5">
    <location>
        <begin position="788"/>
        <end position="836"/>
    </location>
</feature>
<evidence type="ECO:0000256" key="3">
    <source>
        <dbReference type="ARBA" id="ARBA00022553"/>
    </source>
</evidence>
<evidence type="ECO:0000256" key="5">
    <source>
        <dbReference type="SAM" id="Coils"/>
    </source>
</evidence>
<feature type="region of interest" description="Disordered" evidence="6">
    <location>
        <begin position="165"/>
        <end position="186"/>
    </location>
</feature>
<evidence type="ECO:0000256" key="4">
    <source>
        <dbReference type="ARBA" id="ARBA00023212"/>
    </source>
</evidence>
<proteinExistence type="predicted"/>
<evidence type="ECO:0000256" key="2">
    <source>
        <dbReference type="ARBA" id="ARBA00022490"/>
    </source>
</evidence>
<evidence type="ECO:0000313" key="8">
    <source>
        <dbReference type="EMBL" id="RZF39511.1"/>
    </source>
</evidence>
<gene>
    <name evidence="8" type="ORF">LSTR_LSTR001032</name>
</gene>
<keyword evidence="4" id="KW-0206">Cytoskeleton</keyword>
<dbReference type="SMART" id="SM00054">
    <property type="entry name" value="EFh"/>
    <property type="match status" value="3"/>
</dbReference>
<dbReference type="PANTHER" id="PTHR18905">
    <property type="entry name" value="NINEIN"/>
    <property type="match status" value="1"/>
</dbReference>
<name>A0A482X2N6_LAOST</name>
<dbReference type="CDD" id="cd00051">
    <property type="entry name" value="EFh"/>
    <property type="match status" value="1"/>
</dbReference>
<dbReference type="PANTHER" id="PTHR18905:SF13">
    <property type="entry name" value="NON-CENTROSOMAL MICROTUBULE ARRAY"/>
    <property type="match status" value="1"/>
</dbReference>
<dbReference type="Proteomes" id="UP000291343">
    <property type="component" value="Unassembled WGS sequence"/>
</dbReference>
<dbReference type="Pfam" id="PF13499">
    <property type="entry name" value="EF-hand_7"/>
    <property type="match status" value="1"/>
</dbReference>
<feature type="compositionally biased region" description="Basic and acidic residues" evidence="6">
    <location>
        <begin position="1148"/>
        <end position="1159"/>
    </location>
</feature>
<dbReference type="GO" id="GO:0005509">
    <property type="term" value="F:calcium ion binding"/>
    <property type="evidence" value="ECO:0007669"/>
    <property type="project" value="InterPro"/>
</dbReference>
<keyword evidence="9" id="KW-1185">Reference proteome</keyword>
<dbReference type="OrthoDB" id="5799458at2759"/>
<dbReference type="FunCoup" id="A0A482X2N6">
    <property type="interactions" value="98"/>
</dbReference>
<dbReference type="GO" id="GO:0034454">
    <property type="term" value="P:microtubule anchoring at centrosome"/>
    <property type="evidence" value="ECO:0007669"/>
    <property type="project" value="TreeGrafter"/>
</dbReference>
<dbReference type="GO" id="GO:0005813">
    <property type="term" value="C:centrosome"/>
    <property type="evidence" value="ECO:0007669"/>
    <property type="project" value="UniProtKB-SubCell"/>
</dbReference>
<sequence length="1345" mass="151634">MDKHADFLGSNPADPYEEQLLEMFRSCDSWNRGYLDRSGLELLCTKLHLEDARPQLIECLLTSKETVTFVEFRDALLTLLGSAMKQSDETRDPSPVREVSPKFVFGQKKYGRRSRPESTDQEGGVHDIHIDESDADAFVPSIDKVAVKVPSDQEKNETNLFDKSEMAESEEGVQQQQQQVQSDSPRSECELELKAAWQRLGVGCDGCLDQEELAMVCRAVGMERAANEIVREVFSKLGCDADGRISFNEFLQLLRSGYTCPSPLQADADSDLSPSPPPTPFHPVLHPTSLDVSSSGYVSADSVVELWEMTGVPDAASLLQELGVSSSQDVSLSLLSGILDEELRTLRANSVKLPSSPLVTYLSASLTLAHVQLKQSKNCLEQLTGERDKLRNDLAEANHRASLLAQEVDDSHARLERATQKQVKLLEQRHTEQVKQLTSQLVSEREQLTGTTLRLEKKLADAQEEESRLRSEVSSMQSECLNMEKENRNLIEQLALSETSRKHAEDEIQRMESLQIRLTELEGSSFQVASLVEKLTELQSENTKLRDRNDELTTQIETLSTRLSNRKQGSSMSLEGGSGVGGGGTKRRGHSPVRSSVDVRGGWGSVSPSPRQGKVRRCCTENDLSLDNVPMEGLAIRPLRHSESGLGADLETLDDSLTLSNCSDNTLSFKVGSDSSKDIEVEKLQAYISELERLVEQYRLKLAVFELGPEMCDEDSEIESNFKTFIKLPHLEEQNSAPRTFIVSKDGDQLDSCTQLVDKEITCNIDTSCAKELTEMEIQTSIQDSHEVDQLEKHCQELESKLNEVQVKILDILNEKKASDEENSKLREEMGLLRKKIEQRKSPTNFNDGIQWDCSLKVEPVLTKDEANLESNIPSDNGIDSQNNRLDSFSPMKHEITSSSNDDPHKLFSFENLSQYSFKITPDLGCDNDVSFNKSIAKSFASSPLCLETSSSSRVNSELETEIKMSCDDSNLIESKSEKIECQSCPDDKTVSEENVNNLLLKNKQLSDRCEELENSLDLMRIEYEKCEDYWQSKLDEERRIFDQEQKLSDSKFAELESKILEYAELYGSETDHKPIDNRLPTIEEKDSLERQFIDLEEEFEEFRKRAEAELSARDREIASLKVSTPSRVDSTGCEIGVQTDSTYVTDGKSEGISSDKNKSASVSVAGESQSVRAECSCNCHRELPREVQKMREAKVKLQSEYKVLSHRKEQLLRSISALQHSYPPAVCEREMMQNVVAQLHYQEMRCRHLQSALKHQQRQTEKILQASWEQHKNDLVSVQATLRMTQEKLHQQTKATKEQMERLAKSDVLVKDLFVENGQLLATIQNLEEHCRYLTDKAMLTSSV</sequence>
<dbReference type="InterPro" id="IPR002048">
    <property type="entry name" value="EF_hand_dom"/>
</dbReference>